<organism evidence="2">
    <name type="scientific">Manihot esculenta</name>
    <name type="common">Cassava</name>
    <name type="synonym">Jatropha manihot</name>
    <dbReference type="NCBI Taxonomy" id="3983"/>
    <lineage>
        <taxon>Eukaryota</taxon>
        <taxon>Viridiplantae</taxon>
        <taxon>Streptophyta</taxon>
        <taxon>Embryophyta</taxon>
        <taxon>Tracheophyta</taxon>
        <taxon>Spermatophyta</taxon>
        <taxon>Magnoliopsida</taxon>
        <taxon>eudicotyledons</taxon>
        <taxon>Gunneridae</taxon>
        <taxon>Pentapetalae</taxon>
        <taxon>rosids</taxon>
        <taxon>fabids</taxon>
        <taxon>Malpighiales</taxon>
        <taxon>Euphorbiaceae</taxon>
        <taxon>Crotonoideae</taxon>
        <taxon>Manihoteae</taxon>
        <taxon>Manihot</taxon>
    </lineage>
</organism>
<sequence length="104" mass="11944">MKNKEHNRSVNDEMGQNKTFSRGYLCLLKMCIWRLQVDANDPNAEKTLSRVEAIQKTCRESGLLNKRRSYIIRSEPRYSSALIVLLVIILSIISALHLGNRPTN</sequence>
<protein>
    <submittedName>
        <fullName evidence="2">Uncharacterized protein</fullName>
    </submittedName>
</protein>
<keyword evidence="1" id="KW-1133">Transmembrane helix</keyword>
<feature type="transmembrane region" description="Helical" evidence="1">
    <location>
        <begin position="78"/>
        <end position="98"/>
    </location>
</feature>
<evidence type="ECO:0000313" key="2">
    <source>
        <dbReference type="EMBL" id="OAY37314.1"/>
    </source>
</evidence>
<proteinExistence type="predicted"/>
<dbReference type="AlphaFoldDB" id="A0A2C9UZT2"/>
<evidence type="ECO:0000256" key="1">
    <source>
        <dbReference type="SAM" id="Phobius"/>
    </source>
</evidence>
<reference evidence="2" key="1">
    <citation type="submission" date="2016-02" db="EMBL/GenBank/DDBJ databases">
        <title>WGS assembly of Manihot esculenta.</title>
        <authorList>
            <person name="Bredeson J.V."/>
            <person name="Prochnik S.E."/>
            <person name="Lyons J.B."/>
            <person name="Schmutz J."/>
            <person name="Grimwood J."/>
            <person name="Vrebalov J."/>
            <person name="Bart R.S."/>
            <person name="Amuge T."/>
            <person name="Ferguson M.E."/>
            <person name="Green R."/>
            <person name="Putnam N."/>
            <person name="Stites J."/>
            <person name="Rounsley S."/>
            <person name="Rokhsar D.S."/>
        </authorList>
    </citation>
    <scope>NUCLEOTIDE SEQUENCE [LARGE SCALE GENOMIC DNA]</scope>
    <source>
        <tissue evidence="2">Leaf</tissue>
    </source>
</reference>
<accession>A0A2C9UZT2</accession>
<name>A0A2C9UZT2_MANES</name>
<dbReference type="STRING" id="3983.A0A2C9UZT2"/>
<keyword evidence="1" id="KW-0812">Transmembrane</keyword>
<gene>
    <name evidence="2" type="ORF">MANES_11G092200</name>
</gene>
<keyword evidence="1" id="KW-0472">Membrane</keyword>
<dbReference type="EMBL" id="CM004397">
    <property type="protein sequence ID" value="OAY37314.1"/>
    <property type="molecule type" value="Genomic_DNA"/>
</dbReference>